<dbReference type="Proteomes" id="UP000030678">
    <property type="component" value="Unassembled WGS sequence"/>
</dbReference>
<evidence type="ECO:0000313" key="2">
    <source>
        <dbReference type="Proteomes" id="UP000030678"/>
    </source>
</evidence>
<organism evidence="1 2">
    <name type="scientific">Cladophialophora carrionii CBS 160.54</name>
    <dbReference type="NCBI Taxonomy" id="1279043"/>
    <lineage>
        <taxon>Eukaryota</taxon>
        <taxon>Fungi</taxon>
        <taxon>Dikarya</taxon>
        <taxon>Ascomycota</taxon>
        <taxon>Pezizomycotina</taxon>
        <taxon>Eurotiomycetes</taxon>
        <taxon>Chaetothyriomycetidae</taxon>
        <taxon>Chaetothyriales</taxon>
        <taxon>Herpotrichiellaceae</taxon>
        <taxon>Cladophialophora</taxon>
    </lineage>
</organism>
<dbReference type="RefSeq" id="XP_008725125.1">
    <property type="nucleotide sequence ID" value="XM_008726903.1"/>
</dbReference>
<dbReference type="VEuPathDB" id="FungiDB:G647_02554"/>
<proteinExistence type="predicted"/>
<accession>V9DFY3</accession>
<name>V9DFY3_9EURO</name>
<dbReference type="HOGENOM" id="CLU_2108753_0_0_1"/>
<dbReference type="AlphaFoldDB" id="V9DFY3"/>
<dbReference type="EMBL" id="KB822703">
    <property type="protein sequence ID" value="ETI25780.1"/>
    <property type="molecule type" value="Genomic_DNA"/>
</dbReference>
<gene>
    <name evidence="1" type="ORF">G647_02554</name>
</gene>
<dbReference type="GeneID" id="19981047"/>
<protein>
    <submittedName>
        <fullName evidence="1">Uncharacterized protein</fullName>
    </submittedName>
</protein>
<sequence length="115" mass="13386">MRLAEGRLITIARPNGTFMHVVYGETKRAANANTGAEPMAAHDSQGPFYTPFAQRRLDILWYPQFPNVEVLTFVHWDLGEEWVDHHIFFMQWAPPEVEETYIHRSSTRSRTLGRN</sequence>
<evidence type="ECO:0000313" key="1">
    <source>
        <dbReference type="EMBL" id="ETI25780.1"/>
    </source>
</evidence>
<reference evidence="1 2" key="1">
    <citation type="submission" date="2013-03" db="EMBL/GenBank/DDBJ databases">
        <title>The Genome Sequence of Cladophialophora carrionii CBS 160.54.</title>
        <authorList>
            <consortium name="The Broad Institute Genomics Platform"/>
            <person name="Cuomo C."/>
            <person name="de Hoog S."/>
            <person name="Gorbushina A."/>
            <person name="Walker B."/>
            <person name="Young S.K."/>
            <person name="Zeng Q."/>
            <person name="Gargeya S."/>
            <person name="Fitzgerald M."/>
            <person name="Haas B."/>
            <person name="Abouelleil A."/>
            <person name="Allen A.W."/>
            <person name="Alvarado L."/>
            <person name="Arachchi H.M."/>
            <person name="Berlin A.M."/>
            <person name="Chapman S.B."/>
            <person name="Gainer-Dewar J."/>
            <person name="Goldberg J."/>
            <person name="Griggs A."/>
            <person name="Gujja S."/>
            <person name="Hansen M."/>
            <person name="Howarth C."/>
            <person name="Imamovic A."/>
            <person name="Ireland A."/>
            <person name="Larimer J."/>
            <person name="McCowan C."/>
            <person name="Murphy C."/>
            <person name="Pearson M."/>
            <person name="Poon T.W."/>
            <person name="Priest M."/>
            <person name="Roberts A."/>
            <person name="Saif S."/>
            <person name="Shea T."/>
            <person name="Sisk P."/>
            <person name="Sykes S."/>
            <person name="Wortman J."/>
            <person name="Nusbaum C."/>
            <person name="Birren B."/>
        </authorList>
    </citation>
    <scope>NUCLEOTIDE SEQUENCE [LARGE SCALE GENOMIC DNA]</scope>
    <source>
        <strain evidence="1 2">CBS 160.54</strain>
    </source>
</reference>